<feature type="region of interest" description="Disordered" evidence="2">
    <location>
        <begin position="1"/>
        <end position="87"/>
    </location>
</feature>
<feature type="coiled-coil region" evidence="1">
    <location>
        <begin position="498"/>
        <end position="525"/>
    </location>
</feature>
<feature type="compositionally biased region" description="Polar residues" evidence="2">
    <location>
        <begin position="72"/>
        <end position="82"/>
    </location>
</feature>
<evidence type="ECO:0000256" key="2">
    <source>
        <dbReference type="SAM" id="MobiDB-lite"/>
    </source>
</evidence>
<organism evidence="3 4">
    <name type="scientific">Saxophila tyrrhenica</name>
    <dbReference type="NCBI Taxonomy" id="1690608"/>
    <lineage>
        <taxon>Eukaryota</taxon>
        <taxon>Fungi</taxon>
        <taxon>Dikarya</taxon>
        <taxon>Ascomycota</taxon>
        <taxon>Pezizomycotina</taxon>
        <taxon>Dothideomycetes</taxon>
        <taxon>Dothideomycetidae</taxon>
        <taxon>Mycosphaerellales</taxon>
        <taxon>Extremaceae</taxon>
        <taxon>Saxophila</taxon>
    </lineage>
</organism>
<dbReference type="AlphaFoldDB" id="A0AAV9P078"/>
<keyword evidence="4" id="KW-1185">Reference proteome</keyword>
<feature type="coiled-coil region" evidence="1">
    <location>
        <begin position="296"/>
        <end position="348"/>
    </location>
</feature>
<protein>
    <submittedName>
        <fullName evidence="3">Uncharacterized protein</fullName>
    </submittedName>
</protein>
<dbReference type="EMBL" id="JAVRRT010000015">
    <property type="protein sequence ID" value="KAK5165880.1"/>
    <property type="molecule type" value="Genomic_DNA"/>
</dbReference>
<evidence type="ECO:0000313" key="4">
    <source>
        <dbReference type="Proteomes" id="UP001337655"/>
    </source>
</evidence>
<sequence length="769" mass="84227">MSAPAVKGMRSMSFLSPKRRKTTGNLKANGQQVNGNGNGSSDAPATPPALGSPIEERPPPVQRYASHPVVPSASNGRVNSSTGLGVGEGGGGGDGNLFYAYARKDNDLQSRYLLTFASASVANEWWHHVRANFPSTTRPGAQLFSFTTDDLLSKAWRHPSFAHLKSKWMYISFSEASDGIGGAAQGIIPVQDVEGNMLGGGAPASPTSEGREMKRVKGEVVRLEEHFERMMKAVERNTEKVVELAGARHERSGSDVVSFTVDGEAGNGKEGTVDMGVLSGHFVRMNDLLSRNMQHVEELTRKHFESENRLKEAIEALDKRQKDDGLDMQRLETHLVRVQALMENSAKERKDSALEVQQQSQPLQVDFSPLTERLGKVQEAVEQNSELIKALLNEGDEKVSTPFWGRDAPAGPDLNPLTQHLERINSAIEQQSEHVKALVGYASGENGGHGEESTTQAATGLMPLGEHLEQIYNAIEEGNSHTREWQKQLQKQPQETNLDSLSEHLKALRDNSQQSNEHMQQLIESQDGIREAVEANGGEIDFTPLADLLDAIRESTDSNAVVVQKLLESQEATRHESAIDFGPLKEHLEAIRIASDKNAEQVRTLVSTPPSNIDLSPLTDRLNSIHSTLQKQKSPEPQGTGDARFLLNALTSHLSKIQAVTESNATSVKALREKQSSSGDKMHIAVSETSEQVRSLMQRNKENESRIEAQNAQMRELMSGQREMVEVLREVSRSVVASGKGCEHVVVPPPRKMGRKVVGFVYDAKDGGS</sequence>
<gene>
    <name evidence="3" type="ORF">LTR77_008803</name>
</gene>
<accession>A0AAV9P078</accession>
<proteinExistence type="predicted"/>
<name>A0AAV9P078_9PEZI</name>
<dbReference type="RefSeq" id="XP_064655892.1">
    <property type="nucleotide sequence ID" value="XM_064806033.1"/>
</dbReference>
<reference evidence="3 4" key="1">
    <citation type="submission" date="2023-08" db="EMBL/GenBank/DDBJ databases">
        <title>Black Yeasts Isolated from many extreme environments.</title>
        <authorList>
            <person name="Coleine C."/>
            <person name="Stajich J.E."/>
            <person name="Selbmann L."/>
        </authorList>
    </citation>
    <scope>NUCLEOTIDE SEQUENCE [LARGE SCALE GENOMIC DNA]</scope>
    <source>
        <strain evidence="3 4">CCFEE 5935</strain>
    </source>
</reference>
<comment type="caution">
    <text evidence="3">The sequence shown here is derived from an EMBL/GenBank/DDBJ whole genome shotgun (WGS) entry which is preliminary data.</text>
</comment>
<keyword evidence="1" id="KW-0175">Coiled coil</keyword>
<evidence type="ECO:0000256" key="1">
    <source>
        <dbReference type="SAM" id="Coils"/>
    </source>
</evidence>
<dbReference type="GeneID" id="89930135"/>
<dbReference type="Proteomes" id="UP001337655">
    <property type="component" value="Unassembled WGS sequence"/>
</dbReference>
<evidence type="ECO:0000313" key="3">
    <source>
        <dbReference type="EMBL" id="KAK5165880.1"/>
    </source>
</evidence>